<accession>A0A099I907</accession>
<dbReference type="SUPFAM" id="SSF63411">
    <property type="entry name" value="LuxS/MPP-like metallohydrolase"/>
    <property type="match status" value="2"/>
</dbReference>
<dbReference type="GO" id="GO:0046872">
    <property type="term" value="F:metal ion binding"/>
    <property type="evidence" value="ECO:0007669"/>
    <property type="project" value="InterPro"/>
</dbReference>
<evidence type="ECO:0000313" key="4">
    <source>
        <dbReference type="Proteomes" id="UP000030008"/>
    </source>
</evidence>
<dbReference type="PANTHER" id="PTHR11851:SF134">
    <property type="entry name" value="ZINC-DEPENDENT PROTEASE"/>
    <property type="match status" value="1"/>
</dbReference>
<proteinExistence type="predicted"/>
<dbReference type="Gene3D" id="3.30.830.10">
    <property type="entry name" value="Metalloenzyme, LuxS/M16 peptidase-like"/>
    <property type="match status" value="2"/>
</dbReference>
<dbReference type="EMBL" id="JQIF01000035">
    <property type="protein sequence ID" value="KGJ53712.1"/>
    <property type="molecule type" value="Genomic_DNA"/>
</dbReference>
<dbReference type="Pfam" id="PF00675">
    <property type="entry name" value="Peptidase_M16"/>
    <property type="match status" value="1"/>
</dbReference>
<dbReference type="InterPro" id="IPR011765">
    <property type="entry name" value="Pept_M16_N"/>
</dbReference>
<dbReference type="InterPro" id="IPR011249">
    <property type="entry name" value="Metalloenz_LuxS/M16"/>
</dbReference>
<sequence length="427" mass="48792">MKTITNKRYGESYVEETLENGLHVVLWQKPDYEKSLFMMATPLGAMDMKQVDEQGKELHFPAGIAHFLEHKMFEMGDSDVMELFSRMGASVNAFTSYTETAYYFSTTSDVKEPLNLLLDFVQELDISEESVEKEKGIIIQELHMYKEMSDSRLLMETFSSLYQQHPLRYDIGGDDESVNSITLQQLQDCYAMNYHPASMILVGVSKEDPKKLLALIKENQKKKTFSPISSVRRLAYTEPEQPARDSFSFTMDVSVPKLSYACKLQGMEDVYARTKAEWCIKIMLDAVFSSLNPDFQQLLDEGIINDYVGSEVDLGKDYGMVMFYAETTKKEAFLAIVKEVLARISSADITQELLDQLKNRYFGQSVRSLNSFDNIAITYVRSYFDQADFFRLLDVLYEITLEDIQQVCAALQDAPGTLVELLPENCS</sequence>
<dbReference type="RefSeq" id="WP_044904881.1">
    <property type="nucleotide sequence ID" value="NZ_JQIF01000035.1"/>
</dbReference>
<dbReference type="Pfam" id="PF05193">
    <property type="entry name" value="Peptidase_M16_C"/>
    <property type="match status" value="1"/>
</dbReference>
<dbReference type="Proteomes" id="UP000030008">
    <property type="component" value="Unassembled WGS sequence"/>
</dbReference>
<dbReference type="AlphaFoldDB" id="A0A099I907"/>
<feature type="domain" description="Peptidase M16 N-terminal" evidence="1">
    <location>
        <begin position="62"/>
        <end position="172"/>
    </location>
</feature>
<dbReference type="NCBIfam" id="NF047421">
    <property type="entry name" value="YfmH_fam"/>
    <property type="match status" value="1"/>
</dbReference>
<comment type="caution">
    <text evidence="3">The sequence shown here is derived from an EMBL/GenBank/DDBJ whole genome shotgun (WGS) entry which is preliminary data.</text>
</comment>
<evidence type="ECO:0000313" key="3">
    <source>
        <dbReference type="EMBL" id="KGJ53712.1"/>
    </source>
</evidence>
<protein>
    <submittedName>
        <fullName evidence="3">Peptidase M16</fullName>
    </submittedName>
</protein>
<name>A0A099I907_CLOIN</name>
<dbReference type="InterPro" id="IPR050361">
    <property type="entry name" value="MPP/UQCRC_Complex"/>
</dbReference>
<evidence type="ECO:0000259" key="1">
    <source>
        <dbReference type="Pfam" id="PF00675"/>
    </source>
</evidence>
<gene>
    <name evidence="3" type="ORF">CIAN88_07965</name>
</gene>
<feature type="domain" description="Peptidase M16 C-terminal" evidence="2">
    <location>
        <begin position="180"/>
        <end position="360"/>
    </location>
</feature>
<dbReference type="PANTHER" id="PTHR11851">
    <property type="entry name" value="METALLOPROTEASE"/>
    <property type="match status" value="1"/>
</dbReference>
<evidence type="ECO:0000259" key="2">
    <source>
        <dbReference type="Pfam" id="PF05193"/>
    </source>
</evidence>
<organism evidence="3 4">
    <name type="scientific">Clostridium innocuum</name>
    <dbReference type="NCBI Taxonomy" id="1522"/>
    <lineage>
        <taxon>Bacteria</taxon>
        <taxon>Bacillati</taxon>
        <taxon>Bacillota</taxon>
        <taxon>Clostridia</taxon>
        <taxon>Eubacteriales</taxon>
        <taxon>Clostridiaceae</taxon>
        <taxon>Clostridium</taxon>
    </lineage>
</organism>
<dbReference type="InterPro" id="IPR007863">
    <property type="entry name" value="Peptidase_M16_C"/>
</dbReference>
<reference evidence="3 4" key="1">
    <citation type="submission" date="2014-08" db="EMBL/GenBank/DDBJ databases">
        <title>Clostridium innocuum, an unnegligible vancomycin-resistant pathogen causing extra-intestinal infections.</title>
        <authorList>
            <person name="Feng Y."/>
            <person name="Chiu C.-H."/>
        </authorList>
    </citation>
    <scope>NUCLEOTIDE SEQUENCE [LARGE SCALE GENOMIC DNA]</scope>
    <source>
        <strain evidence="3 4">AN88</strain>
    </source>
</reference>